<keyword evidence="4 14" id="KW-0963">Cytoplasm</keyword>
<dbReference type="GO" id="GO:0051301">
    <property type="term" value="P:cell division"/>
    <property type="evidence" value="ECO:0007669"/>
    <property type="project" value="UniProtKB-KW"/>
</dbReference>
<evidence type="ECO:0000256" key="7">
    <source>
        <dbReference type="ARBA" id="ARBA00022741"/>
    </source>
</evidence>
<evidence type="ECO:0000313" key="18">
    <source>
        <dbReference type="EMBL" id="OGE97381.1"/>
    </source>
</evidence>
<dbReference type="Gene3D" id="3.40.50.720">
    <property type="entry name" value="NAD(P)-binding Rossmann-like Domain"/>
    <property type="match status" value="1"/>
</dbReference>
<dbReference type="InterPro" id="IPR036565">
    <property type="entry name" value="Mur-like_cat_sf"/>
</dbReference>
<dbReference type="GO" id="GO:0005737">
    <property type="term" value="C:cytoplasm"/>
    <property type="evidence" value="ECO:0007669"/>
    <property type="project" value="UniProtKB-SubCell"/>
</dbReference>
<keyword evidence="9 14" id="KW-0133">Cell shape</keyword>
<dbReference type="Proteomes" id="UP000177281">
    <property type="component" value="Unassembled WGS sequence"/>
</dbReference>
<dbReference type="InterPro" id="IPR005758">
    <property type="entry name" value="UDP-N-AcMur_Ala_ligase_MurC"/>
</dbReference>
<dbReference type="InterPro" id="IPR018109">
    <property type="entry name" value="Folylpolyglutamate_synth_CS"/>
</dbReference>
<evidence type="ECO:0000256" key="5">
    <source>
        <dbReference type="ARBA" id="ARBA00022598"/>
    </source>
</evidence>
<evidence type="ECO:0000256" key="12">
    <source>
        <dbReference type="ARBA" id="ARBA00023316"/>
    </source>
</evidence>
<dbReference type="NCBIfam" id="TIGR01082">
    <property type="entry name" value="murC"/>
    <property type="match status" value="1"/>
</dbReference>
<feature type="domain" description="Mur ligase N-terminal catalytic" evidence="15">
    <location>
        <begin position="9"/>
        <end position="110"/>
    </location>
</feature>
<evidence type="ECO:0000259" key="16">
    <source>
        <dbReference type="Pfam" id="PF02875"/>
    </source>
</evidence>
<evidence type="ECO:0000256" key="11">
    <source>
        <dbReference type="ARBA" id="ARBA00023306"/>
    </source>
</evidence>
<evidence type="ECO:0000256" key="10">
    <source>
        <dbReference type="ARBA" id="ARBA00022984"/>
    </source>
</evidence>
<feature type="domain" description="Mur ligase central" evidence="17">
    <location>
        <begin position="115"/>
        <end position="298"/>
    </location>
</feature>
<evidence type="ECO:0000256" key="3">
    <source>
        <dbReference type="ARBA" id="ARBA00012211"/>
    </source>
</evidence>
<dbReference type="GO" id="GO:0009252">
    <property type="term" value="P:peptidoglycan biosynthetic process"/>
    <property type="evidence" value="ECO:0007669"/>
    <property type="project" value="UniProtKB-UniRule"/>
</dbReference>
<keyword evidence="12 14" id="KW-0961">Cell wall biogenesis/degradation</keyword>
<keyword evidence="5 14" id="KW-0436">Ligase</keyword>
<dbReference type="STRING" id="1817841.A3B10_02185"/>
<dbReference type="GO" id="GO:0005524">
    <property type="term" value="F:ATP binding"/>
    <property type="evidence" value="ECO:0007669"/>
    <property type="project" value="UniProtKB-UniRule"/>
</dbReference>
<proteinExistence type="inferred from homology"/>
<protein>
    <recommendedName>
        <fullName evidence="3 14">UDP-N-acetylmuramate--L-alanine ligase</fullName>
        <ecNumber evidence="3 14">6.3.2.8</ecNumber>
    </recommendedName>
    <alternativeName>
        <fullName evidence="14">UDP-N-acetylmuramoyl-L-alanine synthetase</fullName>
    </alternativeName>
</protein>
<dbReference type="GO" id="GO:0008360">
    <property type="term" value="P:regulation of cell shape"/>
    <property type="evidence" value="ECO:0007669"/>
    <property type="project" value="UniProtKB-KW"/>
</dbReference>
<evidence type="ECO:0000256" key="6">
    <source>
        <dbReference type="ARBA" id="ARBA00022618"/>
    </source>
</evidence>
<dbReference type="InterPro" id="IPR013221">
    <property type="entry name" value="Mur_ligase_cen"/>
</dbReference>
<comment type="caution">
    <text evidence="18">The sequence shown here is derived from an EMBL/GenBank/DDBJ whole genome shotgun (WGS) entry which is preliminary data.</text>
</comment>
<dbReference type="GO" id="GO:0004326">
    <property type="term" value="F:tetrahydrofolylpolyglutamate synthase activity"/>
    <property type="evidence" value="ECO:0007669"/>
    <property type="project" value="InterPro"/>
</dbReference>
<keyword evidence="7 14" id="KW-0547">Nucleotide-binding</keyword>
<evidence type="ECO:0000256" key="14">
    <source>
        <dbReference type="HAMAP-Rule" id="MF_00046"/>
    </source>
</evidence>
<dbReference type="Pfam" id="PF02875">
    <property type="entry name" value="Mur_ligase_C"/>
    <property type="match status" value="1"/>
</dbReference>
<evidence type="ECO:0000313" key="19">
    <source>
        <dbReference type="Proteomes" id="UP000177281"/>
    </source>
</evidence>
<dbReference type="Gene3D" id="3.90.190.20">
    <property type="entry name" value="Mur ligase, C-terminal domain"/>
    <property type="match status" value="1"/>
</dbReference>
<evidence type="ECO:0000259" key="15">
    <source>
        <dbReference type="Pfam" id="PF01225"/>
    </source>
</evidence>
<evidence type="ECO:0000256" key="9">
    <source>
        <dbReference type="ARBA" id="ARBA00022960"/>
    </source>
</evidence>
<sequence length="463" mass="51063">MNIKQAKNVYFLGIGGIGVSALARMLSSLGKKVWGSDNKQSQITNRLISDGIKVIIGHSLDNLEPKPDLVIYSEDVTRDSPGFVELARLDQLGITKLTQAEAVGQLMDDKFGIGVTGTNGKSTTTAMLGLILEAAGTDPSVLVGSLLSAKNESEKFKANARLGTGQFFVAESDEYARKMLKNHPKMIVVTNIAEDHLDYYKDLNDIKEAFRQYIHSLPKDGILIYNADDHNTIEVCRNASCHKFTFGIHHYADLQAINVELREGGQRFDLHLNNVMIGEIELCIPGVFNVANALGAILSSIKLGIKLDVIQRTLAAYAAIWRRFEQVGKLAGKVIISDYAHHPAAITATIEAAKQFYPQKKILVVFQPHHHNRTKALFGEFVESLLSAPDELIIPEIFDVIGREHGEQISSQQLVEELNKKGERAIYASDLDQCGQFIHDKISKYDVVLLMGAGDIDTLARNL</sequence>
<dbReference type="AlphaFoldDB" id="A0A1F5Q5B6"/>
<evidence type="ECO:0000256" key="4">
    <source>
        <dbReference type="ARBA" id="ARBA00022490"/>
    </source>
</evidence>
<dbReference type="UniPathway" id="UPA00219"/>
<feature type="domain" description="Mur ligase C-terminal" evidence="16">
    <location>
        <begin position="322"/>
        <end position="454"/>
    </location>
</feature>
<evidence type="ECO:0000259" key="17">
    <source>
        <dbReference type="Pfam" id="PF08245"/>
    </source>
</evidence>
<evidence type="ECO:0000256" key="2">
    <source>
        <dbReference type="ARBA" id="ARBA00004752"/>
    </source>
</evidence>
<dbReference type="Pfam" id="PF01225">
    <property type="entry name" value="Mur_ligase"/>
    <property type="match status" value="1"/>
</dbReference>
<reference evidence="18 19" key="1">
    <citation type="journal article" date="2016" name="Nat. Commun.">
        <title>Thousands of microbial genomes shed light on interconnected biogeochemical processes in an aquifer system.</title>
        <authorList>
            <person name="Anantharaman K."/>
            <person name="Brown C.T."/>
            <person name="Hug L.A."/>
            <person name="Sharon I."/>
            <person name="Castelle C.J."/>
            <person name="Probst A.J."/>
            <person name="Thomas B.C."/>
            <person name="Singh A."/>
            <person name="Wilkins M.J."/>
            <person name="Karaoz U."/>
            <person name="Brodie E.L."/>
            <person name="Williams K.H."/>
            <person name="Hubbard S.S."/>
            <person name="Banfield J.F."/>
        </authorList>
    </citation>
    <scope>NUCLEOTIDE SEQUENCE [LARGE SCALE GENOMIC DNA]</scope>
</reference>
<dbReference type="PANTHER" id="PTHR43445:SF3">
    <property type="entry name" value="UDP-N-ACETYLMURAMATE--L-ALANINE LIGASE"/>
    <property type="match status" value="1"/>
</dbReference>
<evidence type="ECO:0000256" key="13">
    <source>
        <dbReference type="ARBA" id="ARBA00047833"/>
    </source>
</evidence>
<gene>
    <name evidence="14" type="primary">murC</name>
    <name evidence="18" type="ORF">A3B10_02185</name>
</gene>
<keyword evidence="11 14" id="KW-0131">Cell cycle</keyword>
<dbReference type="EC" id="6.3.2.8" evidence="3 14"/>
<comment type="function">
    <text evidence="14">Cell wall formation.</text>
</comment>
<dbReference type="HAMAP" id="MF_00046">
    <property type="entry name" value="MurC"/>
    <property type="match status" value="1"/>
</dbReference>
<dbReference type="SUPFAM" id="SSF53623">
    <property type="entry name" value="MurD-like peptide ligases, catalytic domain"/>
    <property type="match status" value="1"/>
</dbReference>
<comment type="subcellular location">
    <subcellularLocation>
        <location evidence="1 14">Cytoplasm</location>
    </subcellularLocation>
</comment>
<dbReference type="GO" id="GO:0008763">
    <property type="term" value="F:UDP-N-acetylmuramate-L-alanine ligase activity"/>
    <property type="evidence" value="ECO:0007669"/>
    <property type="project" value="UniProtKB-UniRule"/>
</dbReference>
<evidence type="ECO:0000256" key="8">
    <source>
        <dbReference type="ARBA" id="ARBA00022840"/>
    </source>
</evidence>
<keyword evidence="6 14" id="KW-0132">Cell division</keyword>
<keyword evidence="10 14" id="KW-0573">Peptidoglycan synthesis</keyword>
<dbReference type="InterPro" id="IPR004101">
    <property type="entry name" value="Mur_ligase_C"/>
</dbReference>
<feature type="binding site" evidence="14">
    <location>
        <begin position="117"/>
        <end position="123"/>
    </location>
    <ligand>
        <name>ATP</name>
        <dbReference type="ChEBI" id="CHEBI:30616"/>
    </ligand>
</feature>
<dbReference type="GO" id="GO:0071555">
    <property type="term" value="P:cell wall organization"/>
    <property type="evidence" value="ECO:0007669"/>
    <property type="project" value="UniProtKB-KW"/>
</dbReference>
<dbReference type="Gene3D" id="3.40.1190.10">
    <property type="entry name" value="Mur-like, catalytic domain"/>
    <property type="match status" value="1"/>
</dbReference>
<comment type="similarity">
    <text evidence="14">Belongs to the MurCDEF family.</text>
</comment>
<dbReference type="Pfam" id="PF08245">
    <property type="entry name" value="Mur_ligase_M"/>
    <property type="match status" value="1"/>
</dbReference>
<dbReference type="EMBL" id="MFFB01000001">
    <property type="protein sequence ID" value="OGE97381.1"/>
    <property type="molecule type" value="Genomic_DNA"/>
</dbReference>
<comment type="pathway">
    <text evidence="2 14">Cell wall biogenesis; peptidoglycan biosynthesis.</text>
</comment>
<evidence type="ECO:0000256" key="1">
    <source>
        <dbReference type="ARBA" id="ARBA00004496"/>
    </source>
</evidence>
<dbReference type="SUPFAM" id="SSF53244">
    <property type="entry name" value="MurD-like peptide ligases, peptide-binding domain"/>
    <property type="match status" value="1"/>
</dbReference>
<dbReference type="PANTHER" id="PTHR43445">
    <property type="entry name" value="UDP-N-ACETYLMURAMATE--L-ALANINE LIGASE-RELATED"/>
    <property type="match status" value="1"/>
</dbReference>
<name>A0A1F5Q5B6_9BACT</name>
<dbReference type="SUPFAM" id="SSF51984">
    <property type="entry name" value="MurCD N-terminal domain"/>
    <property type="match status" value="1"/>
</dbReference>
<dbReference type="PROSITE" id="PS01011">
    <property type="entry name" value="FOLYLPOLYGLU_SYNT_1"/>
    <property type="match status" value="1"/>
</dbReference>
<dbReference type="InterPro" id="IPR050061">
    <property type="entry name" value="MurCDEF_pg_biosynth"/>
</dbReference>
<keyword evidence="8 14" id="KW-0067">ATP-binding</keyword>
<organism evidence="18 19">
    <name type="scientific">Candidatus Doudnabacteria bacterium RIFCSPLOWO2_01_FULL_44_21</name>
    <dbReference type="NCBI Taxonomy" id="1817841"/>
    <lineage>
        <taxon>Bacteria</taxon>
        <taxon>Candidatus Doudnaibacteriota</taxon>
    </lineage>
</organism>
<accession>A0A1F5Q5B6</accession>
<comment type="catalytic activity">
    <reaction evidence="13 14">
        <text>UDP-N-acetyl-alpha-D-muramate + L-alanine + ATP = UDP-N-acetyl-alpha-D-muramoyl-L-alanine + ADP + phosphate + H(+)</text>
        <dbReference type="Rhea" id="RHEA:23372"/>
        <dbReference type="ChEBI" id="CHEBI:15378"/>
        <dbReference type="ChEBI" id="CHEBI:30616"/>
        <dbReference type="ChEBI" id="CHEBI:43474"/>
        <dbReference type="ChEBI" id="CHEBI:57972"/>
        <dbReference type="ChEBI" id="CHEBI:70757"/>
        <dbReference type="ChEBI" id="CHEBI:83898"/>
        <dbReference type="ChEBI" id="CHEBI:456216"/>
        <dbReference type="EC" id="6.3.2.8"/>
    </reaction>
</comment>
<dbReference type="InterPro" id="IPR000713">
    <property type="entry name" value="Mur_ligase_N"/>
</dbReference>
<dbReference type="InterPro" id="IPR036615">
    <property type="entry name" value="Mur_ligase_C_dom_sf"/>
</dbReference>